<keyword evidence="2" id="KW-1185">Reference proteome</keyword>
<reference evidence="1" key="1">
    <citation type="submission" date="2016-10" db="EMBL/GenBank/DDBJ databases">
        <authorList>
            <person name="Benchimol M."/>
            <person name="Almeida L.G."/>
            <person name="Vasconcelos A.T."/>
            <person name="Perreira-Neves A."/>
            <person name="Rosa I.A."/>
            <person name="Tasca T."/>
            <person name="Bogo M.R."/>
            <person name="de Souza W."/>
        </authorList>
    </citation>
    <scope>NUCLEOTIDE SEQUENCE [LARGE SCALE GENOMIC DNA]</scope>
    <source>
        <strain evidence="1">K</strain>
    </source>
</reference>
<evidence type="ECO:0000313" key="1">
    <source>
        <dbReference type="EMBL" id="OHS99944.1"/>
    </source>
</evidence>
<dbReference type="Proteomes" id="UP000179807">
    <property type="component" value="Unassembled WGS sequence"/>
</dbReference>
<dbReference type="RefSeq" id="XP_068353081.1">
    <property type="nucleotide sequence ID" value="XM_068509117.1"/>
</dbReference>
<accession>A0A1J4JLF7</accession>
<evidence type="ECO:0000313" key="2">
    <source>
        <dbReference type="Proteomes" id="UP000179807"/>
    </source>
</evidence>
<evidence type="ECO:0008006" key="3">
    <source>
        <dbReference type="Google" id="ProtNLM"/>
    </source>
</evidence>
<dbReference type="EMBL" id="MLAK01000979">
    <property type="protein sequence ID" value="OHS99944.1"/>
    <property type="molecule type" value="Genomic_DNA"/>
</dbReference>
<organism evidence="1 2">
    <name type="scientific">Tritrichomonas foetus</name>
    <dbReference type="NCBI Taxonomy" id="1144522"/>
    <lineage>
        <taxon>Eukaryota</taxon>
        <taxon>Metamonada</taxon>
        <taxon>Parabasalia</taxon>
        <taxon>Tritrichomonadida</taxon>
        <taxon>Tritrichomonadidae</taxon>
        <taxon>Tritrichomonas</taxon>
    </lineage>
</organism>
<dbReference type="InterPro" id="IPR015943">
    <property type="entry name" value="WD40/YVTN_repeat-like_dom_sf"/>
</dbReference>
<name>A0A1J4JLF7_9EUKA</name>
<dbReference type="Gene3D" id="2.130.10.10">
    <property type="entry name" value="YVTN repeat-like/Quinoprotein amine dehydrogenase"/>
    <property type="match status" value="1"/>
</dbReference>
<dbReference type="InterPro" id="IPR036322">
    <property type="entry name" value="WD40_repeat_dom_sf"/>
</dbReference>
<dbReference type="GeneID" id="94843821"/>
<protein>
    <recommendedName>
        <fullName evidence="3">Translation initiation factor beta propellor-like domain-containing protein</fullName>
    </recommendedName>
</protein>
<gene>
    <name evidence="1" type="ORF">TRFO_33508</name>
</gene>
<comment type="caution">
    <text evidence="1">The sequence shown here is derived from an EMBL/GenBank/DDBJ whole genome shotgun (WGS) entry which is preliminary data.</text>
</comment>
<dbReference type="AlphaFoldDB" id="A0A1J4JLF7"/>
<dbReference type="SUPFAM" id="SSF50978">
    <property type="entry name" value="WD40 repeat-like"/>
    <property type="match status" value="1"/>
</dbReference>
<sequence>MNQPKSNPNPIFLRVNQDSSHAISFQRYGNKGMVNLYAIDTNRNCNLTDEIKVSQNEDDDVLDAAFFPSAYGNVIAFGLANGSIIFKKEHFDGESVQYQTIDVFFDENNSSTNSELPKFDSNLRISIFPPELNIGYISNGVIHIFFIDFGNIIKLIPIRRYRSNDPFIWFNFCDGYNHLMNSKESGTSVLSIWCATLDELKKFYISSLDDEKKYHKKVLNKKIVDASISPVKINNDERIAVLMDDGNVDIYTGTMQETPVATINSHVKSPVSVEWSPFGSRIAVCSGASSPRCFIESTNNVWTEIESPTE</sequence>
<proteinExistence type="predicted"/>
<dbReference type="VEuPathDB" id="TrichDB:TRFO_33508"/>